<dbReference type="InterPro" id="IPR010982">
    <property type="entry name" value="Lambda_DNA-bd_dom_sf"/>
</dbReference>
<gene>
    <name evidence="7" type="ORF">PML95_02030</name>
</gene>
<dbReference type="InterPro" id="IPR000843">
    <property type="entry name" value="HTH_LacI"/>
</dbReference>
<dbReference type="GO" id="GO:0003700">
    <property type="term" value="F:DNA-binding transcription factor activity"/>
    <property type="evidence" value="ECO:0007669"/>
    <property type="project" value="TreeGrafter"/>
</dbReference>
<evidence type="ECO:0000259" key="5">
    <source>
        <dbReference type="PROSITE" id="PS50932"/>
    </source>
</evidence>
<dbReference type="SUPFAM" id="SSF47413">
    <property type="entry name" value="lambda repressor-like DNA-binding domains"/>
    <property type="match status" value="1"/>
</dbReference>
<evidence type="ECO:0000256" key="4">
    <source>
        <dbReference type="ARBA" id="ARBA00023163"/>
    </source>
</evidence>
<evidence type="ECO:0000313" key="7">
    <source>
        <dbReference type="EMBL" id="WCG23050.1"/>
    </source>
</evidence>
<dbReference type="AlphaFoldDB" id="A0AAE9XLN5"/>
<organism evidence="7 8">
    <name type="scientific">Vagococcus lutrae</name>
    <dbReference type="NCBI Taxonomy" id="81947"/>
    <lineage>
        <taxon>Bacteria</taxon>
        <taxon>Bacillati</taxon>
        <taxon>Bacillota</taxon>
        <taxon>Bacilli</taxon>
        <taxon>Lactobacillales</taxon>
        <taxon>Enterococcaceae</taxon>
        <taxon>Vagococcus</taxon>
    </lineage>
</organism>
<name>A0AAE9XLN5_9ENTE</name>
<dbReference type="InterPro" id="IPR028082">
    <property type="entry name" value="Peripla_BP_I"/>
</dbReference>
<evidence type="ECO:0000313" key="8">
    <source>
        <dbReference type="Proteomes" id="UP001179600"/>
    </source>
</evidence>
<evidence type="ECO:0000256" key="1">
    <source>
        <dbReference type="ARBA" id="ARBA00022491"/>
    </source>
</evidence>
<proteinExistence type="predicted"/>
<keyword evidence="4" id="KW-0804">Transcription</keyword>
<keyword evidence="1" id="KW-0678">Repressor</keyword>
<dbReference type="SMART" id="SM00354">
    <property type="entry name" value="HTH_LACI"/>
    <property type="match status" value="1"/>
</dbReference>
<sequence length="340" mass="38121">MKMTIRDIAEAAGVSTTTVSQILNNKGSRFSEKTREKVMAIVEEFNYKPDFFAQNMVTKKSQTIGMIVPDVTDFFFSKLIEGVEAYLNSLGYMILLCNSNHQAELEDKYFEELVHRSVEGVIIATPNQLSDSILKHERILNKSMSLILVDMGRNKRTEGKLLVEEYEGVYHATRYLIEEGHEAIGFLQEVGDYYQLSERITGYLNCLEDHHIAAQSSWVQSGPLTIEGGYLATKALLTTAVTPITALVCSNDQMAVGAYQAINEQGLKIPEDISVIGFDGLEISRYMAPALTTVHQPIFEIGYTAGEFIMGAIDSPQRKIPNKIFETKLIKRDSVKRLTR</sequence>
<accession>A0AAE9XLN5</accession>
<reference evidence="7" key="1">
    <citation type="submission" date="2023-01" db="EMBL/GenBank/DDBJ databases">
        <title>Oxazolidinone resistance genes in florfenicol resistant enterococci from beef cattle and veal calves at slaughter.</title>
        <authorList>
            <person name="Biggel M."/>
        </authorList>
    </citation>
    <scope>NUCLEOTIDE SEQUENCE</scope>
    <source>
        <strain evidence="7">K204-1</strain>
    </source>
</reference>
<dbReference type="InterPro" id="IPR001387">
    <property type="entry name" value="Cro/C1-type_HTH"/>
</dbReference>
<evidence type="ECO:0000259" key="6">
    <source>
        <dbReference type="PROSITE" id="PS50943"/>
    </source>
</evidence>
<dbReference type="InterPro" id="IPR001761">
    <property type="entry name" value="Peripla_BP/Lac1_sug-bd_dom"/>
</dbReference>
<dbReference type="PRINTS" id="PR00036">
    <property type="entry name" value="HTHLACI"/>
</dbReference>
<dbReference type="Gene3D" id="3.40.50.2300">
    <property type="match status" value="2"/>
</dbReference>
<feature type="domain" description="HTH cro/C1-type" evidence="6">
    <location>
        <begin position="2"/>
        <end position="52"/>
    </location>
</feature>
<dbReference type="CDD" id="cd01392">
    <property type="entry name" value="HTH_LacI"/>
    <property type="match status" value="1"/>
</dbReference>
<keyword evidence="3 7" id="KW-0238">DNA-binding</keyword>
<dbReference type="PANTHER" id="PTHR30146">
    <property type="entry name" value="LACI-RELATED TRANSCRIPTIONAL REPRESSOR"/>
    <property type="match status" value="1"/>
</dbReference>
<feature type="domain" description="HTH lacI-type" evidence="5">
    <location>
        <begin position="3"/>
        <end position="58"/>
    </location>
</feature>
<dbReference type="Proteomes" id="UP001179600">
    <property type="component" value="Chromosome"/>
</dbReference>
<evidence type="ECO:0000256" key="2">
    <source>
        <dbReference type="ARBA" id="ARBA00023015"/>
    </source>
</evidence>
<dbReference type="Gene3D" id="1.10.260.40">
    <property type="entry name" value="lambda repressor-like DNA-binding domains"/>
    <property type="match status" value="1"/>
</dbReference>
<dbReference type="PANTHER" id="PTHR30146:SF148">
    <property type="entry name" value="HTH-TYPE TRANSCRIPTIONAL REPRESSOR PURR-RELATED"/>
    <property type="match status" value="1"/>
</dbReference>
<dbReference type="SUPFAM" id="SSF53822">
    <property type="entry name" value="Periplasmic binding protein-like I"/>
    <property type="match status" value="1"/>
</dbReference>
<dbReference type="Pfam" id="PF00532">
    <property type="entry name" value="Peripla_BP_1"/>
    <property type="match status" value="1"/>
</dbReference>
<dbReference type="RefSeq" id="WP_126762156.1">
    <property type="nucleotide sequence ID" value="NZ_CP090216.1"/>
</dbReference>
<dbReference type="GO" id="GO:0000976">
    <property type="term" value="F:transcription cis-regulatory region binding"/>
    <property type="evidence" value="ECO:0007669"/>
    <property type="project" value="TreeGrafter"/>
</dbReference>
<protein>
    <submittedName>
        <fullName evidence="7">LacI family DNA-binding transcriptional regulator</fullName>
    </submittedName>
</protein>
<dbReference type="PROSITE" id="PS00356">
    <property type="entry name" value="HTH_LACI_1"/>
    <property type="match status" value="1"/>
</dbReference>
<evidence type="ECO:0000256" key="3">
    <source>
        <dbReference type="ARBA" id="ARBA00023125"/>
    </source>
</evidence>
<dbReference type="Pfam" id="PF00356">
    <property type="entry name" value="LacI"/>
    <property type="match status" value="1"/>
</dbReference>
<keyword evidence="2" id="KW-0805">Transcription regulation</keyword>
<dbReference type="EMBL" id="CP116507">
    <property type="protein sequence ID" value="WCG23050.1"/>
    <property type="molecule type" value="Genomic_DNA"/>
</dbReference>
<dbReference type="PROSITE" id="PS50932">
    <property type="entry name" value="HTH_LACI_2"/>
    <property type="match status" value="1"/>
</dbReference>
<dbReference type="PROSITE" id="PS50943">
    <property type="entry name" value="HTH_CROC1"/>
    <property type="match status" value="1"/>
</dbReference>